<proteinExistence type="predicted"/>
<name>A0A4S8LMZ9_DENBC</name>
<keyword evidence="2" id="KW-1185">Reference proteome</keyword>
<gene>
    <name evidence="1" type="ORF">K435DRAFT_272433</name>
</gene>
<organism evidence="1 2">
    <name type="scientific">Dendrothele bispora (strain CBS 962.96)</name>
    <dbReference type="NCBI Taxonomy" id="1314807"/>
    <lineage>
        <taxon>Eukaryota</taxon>
        <taxon>Fungi</taxon>
        <taxon>Dikarya</taxon>
        <taxon>Basidiomycota</taxon>
        <taxon>Agaricomycotina</taxon>
        <taxon>Agaricomycetes</taxon>
        <taxon>Agaricomycetidae</taxon>
        <taxon>Agaricales</taxon>
        <taxon>Agaricales incertae sedis</taxon>
        <taxon>Dendrothele</taxon>
    </lineage>
</organism>
<protein>
    <submittedName>
        <fullName evidence="1">Uncharacterized protein</fullName>
    </submittedName>
</protein>
<sequence length="89" mass="9747">MSHMNPSTDRTCRPEKPVKGGLITIVKCLRKTLPKVVRGQVSSAPNISTSDSSITASVSITNDRLLHRQVFLRPSYMQDPPVVMSPTAN</sequence>
<reference evidence="1 2" key="1">
    <citation type="journal article" date="2019" name="Nat. Ecol. Evol.">
        <title>Megaphylogeny resolves global patterns of mushroom evolution.</title>
        <authorList>
            <person name="Varga T."/>
            <person name="Krizsan K."/>
            <person name="Foldi C."/>
            <person name="Dima B."/>
            <person name="Sanchez-Garcia M."/>
            <person name="Sanchez-Ramirez S."/>
            <person name="Szollosi G.J."/>
            <person name="Szarkandi J.G."/>
            <person name="Papp V."/>
            <person name="Albert L."/>
            <person name="Andreopoulos W."/>
            <person name="Angelini C."/>
            <person name="Antonin V."/>
            <person name="Barry K.W."/>
            <person name="Bougher N.L."/>
            <person name="Buchanan P."/>
            <person name="Buyck B."/>
            <person name="Bense V."/>
            <person name="Catcheside P."/>
            <person name="Chovatia M."/>
            <person name="Cooper J."/>
            <person name="Damon W."/>
            <person name="Desjardin D."/>
            <person name="Finy P."/>
            <person name="Geml J."/>
            <person name="Haridas S."/>
            <person name="Hughes K."/>
            <person name="Justo A."/>
            <person name="Karasinski D."/>
            <person name="Kautmanova I."/>
            <person name="Kiss B."/>
            <person name="Kocsube S."/>
            <person name="Kotiranta H."/>
            <person name="LaButti K.M."/>
            <person name="Lechner B.E."/>
            <person name="Liimatainen K."/>
            <person name="Lipzen A."/>
            <person name="Lukacs Z."/>
            <person name="Mihaltcheva S."/>
            <person name="Morgado L.N."/>
            <person name="Niskanen T."/>
            <person name="Noordeloos M.E."/>
            <person name="Ohm R.A."/>
            <person name="Ortiz-Santana B."/>
            <person name="Ovrebo C."/>
            <person name="Racz N."/>
            <person name="Riley R."/>
            <person name="Savchenko A."/>
            <person name="Shiryaev A."/>
            <person name="Soop K."/>
            <person name="Spirin V."/>
            <person name="Szebenyi C."/>
            <person name="Tomsovsky M."/>
            <person name="Tulloss R.E."/>
            <person name="Uehling J."/>
            <person name="Grigoriev I.V."/>
            <person name="Vagvolgyi C."/>
            <person name="Papp T."/>
            <person name="Martin F.M."/>
            <person name="Miettinen O."/>
            <person name="Hibbett D.S."/>
            <person name="Nagy L.G."/>
        </authorList>
    </citation>
    <scope>NUCLEOTIDE SEQUENCE [LARGE SCALE GENOMIC DNA]</scope>
    <source>
        <strain evidence="1 2">CBS 962.96</strain>
    </source>
</reference>
<dbReference type="Proteomes" id="UP000297245">
    <property type="component" value="Unassembled WGS sequence"/>
</dbReference>
<evidence type="ECO:0000313" key="1">
    <source>
        <dbReference type="EMBL" id="THU90343.1"/>
    </source>
</evidence>
<evidence type="ECO:0000313" key="2">
    <source>
        <dbReference type="Proteomes" id="UP000297245"/>
    </source>
</evidence>
<dbReference type="AlphaFoldDB" id="A0A4S8LMZ9"/>
<dbReference type="EMBL" id="ML179337">
    <property type="protein sequence ID" value="THU90343.1"/>
    <property type="molecule type" value="Genomic_DNA"/>
</dbReference>
<accession>A0A4S8LMZ9</accession>